<reference evidence="3" key="1">
    <citation type="journal article" date="2016" name="Int. J. Syst. Evol. Microbiol.">
        <title>Pseudoxanthomonas helianthi sp. nov., isolated from roots of Jerusalem artichoke (Helianthus tuberosus).</title>
        <authorList>
            <person name="Kittiwongwattana C."/>
            <person name="Thawai C."/>
        </authorList>
    </citation>
    <scope>NUCLEOTIDE SEQUENCE</scope>
    <source>
        <strain evidence="3">110414</strain>
    </source>
</reference>
<organism evidence="3 4">
    <name type="scientific">Pseudoxanthomonas helianthi</name>
    <dbReference type="NCBI Taxonomy" id="1453541"/>
    <lineage>
        <taxon>Bacteria</taxon>
        <taxon>Pseudomonadati</taxon>
        <taxon>Pseudomonadota</taxon>
        <taxon>Gammaproteobacteria</taxon>
        <taxon>Lysobacterales</taxon>
        <taxon>Lysobacteraceae</taxon>
        <taxon>Pseudoxanthomonas</taxon>
    </lineage>
</organism>
<dbReference type="Pfam" id="PF04909">
    <property type="entry name" value="Amidohydro_2"/>
    <property type="match status" value="1"/>
</dbReference>
<name>A0A940WYY9_9GAMM</name>
<sequence>MMRIDAHQHFWRYDADAYPWMDAGMGVLQRNWLPADLRPLLDAQGIDTCIAVQARAEEAETDFLLQLADEYDWIAAVIGWVDLRADDLDARLAQWSGRAKLAGFRHLLQDDPDVAATLADPAFNRGVAALQARGQVYEVLVRGADQLALAPVFCARHDRHWLVLDHLGKPAIGGDGDAAWRKALAEVAALPHVACKLSGLVTEVAGDRVDADAIRRYLDTALELFGPQRLLFGSDWPVCLLRADYAEVAAIVAGWSQALSTDERAALWGGNAARCYGLPREETTRND</sequence>
<dbReference type="SUPFAM" id="SSF51556">
    <property type="entry name" value="Metallo-dependent hydrolases"/>
    <property type="match status" value="1"/>
</dbReference>
<protein>
    <submittedName>
        <fullName evidence="3">Amidohydrolase family protein</fullName>
    </submittedName>
</protein>
<reference evidence="3" key="2">
    <citation type="submission" date="2021-03" db="EMBL/GenBank/DDBJ databases">
        <authorList>
            <person name="Cao W."/>
        </authorList>
    </citation>
    <scope>NUCLEOTIDE SEQUENCE</scope>
    <source>
        <strain evidence="3">110414</strain>
    </source>
</reference>
<feature type="domain" description="Amidohydrolase-related" evidence="2">
    <location>
        <begin position="4"/>
        <end position="278"/>
    </location>
</feature>
<keyword evidence="4" id="KW-1185">Reference proteome</keyword>
<dbReference type="InterPro" id="IPR052350">
    <property type="entry name" value="Metallo-dep_Lactonases"/>
</dbReference>
<dbReference type="Gene3D" id="3.20.20.140">
    <property type="entry name" value="Metal-dependent hydrolases"/>
    <property type="match status" value="1"/>
</dbReference>
<evidence type="ECO:0000259" key="2">
    <source>
        <dbReference type="Pfam" id="PF04909"/>
    </source>
</evidence>
<dbReference type="InterPro" id="IPR032466">
    <property type="entry name" value="Metal_Hydrolase"/>
</dbReference>
<dbReference type="Proteomes" id="UP000673447">
    <property type="component" value="Unassembled WGS sequence"/>
</dbReference>
<dbReference type="InterPro" id="IPR006680">
    <property type="entry name" value="Amidohydro-rel"/>
</dbReference>
<comment type="similarity">
    <text evidence="1">Belongs to the metallo-dependent hydrolases superfamily.</text>
</comment>
<gene>
    <name evidence="3" type="ORF">J5837_03740</name>
</gene>
<evidence type="ECO:0000313" key="4">
    <source>
        <dbReference type="Proteomes" id="UP000673447"/>
    </source>
</evidence>
<dbReference type="EMBL" id="JAGKTC010000001">
    <property type="protein sequence ID" value="MBP3983528.1"/>
    <property type="molecule type" value="Genomic_DNA"/>
</dbReference>
<dbReference type="PANTHER" id="PTHR43569:SF2">
    <property type="entry name" value="AMIDOHYDROLASE-RELATED DOMAIN-CONTAINING PROTEIN"/>
    <property type="match status" value="1"/>
</dbReference>
<dbReference type="RefSeq" id="WP_210535368.1">
    <property type="nucleotide sequence ID" value="NZ_JAGKTC010000001.1"/>
</dbReference>
<proteinExistence type="inferred from homology"/>
<evidence type="ECO:0000256" key="1">
    <source>
        <dbReference type="ARBA" id="ARBA00038310"/>
    </source>
</evidence>
<dbReference type="PANTHER" id="PTHR43569">
    <property type="entry name" value="AMIDOHYDROLASE"/>
    <property type="match status" value="1"/>
</dbReference>
<evidence type="ECO:0000313" key="3">
    <source>
        <dbReference type="EMBL" id="MBP3983528.1"/>
    </source>
</evidence>
<dbReference type="AlphaFoldDB" id="A0A940WYY9"/>
<comment type="caution">
    <text evidence="3">The sequence shown here is derived from an EMBL/GenBank/DDBJ whole genome shotgun (WGS) entry which is preliminary data.</text>
</comment>
<dbReference type="GO" id="GO:0016787">
    <property type="term" value="F:hydrolase activity"/>
    <property type="evidence" value="ECO:0007669"/>
    <property type="project" value="InterPro"/>
</dbReference>
<accession>A0A940WYY9</accession>